<proteinExistence type="predicted"/>
<evidence type="ECO:0000313" key="2">
    <source>
        <dbReference type="EMBL" id="GEO33266.1"/>
    </source>
</evidence>
<dbReference type="Proteomes" id="UP000321181">
    <property type="component" value="Unassembled WGS sequence"/>
</dbReference>
<gene>
    <name evidence="2" type="ORF">CAE01nite_09910</name>
</gene>
<dbReference type="PIRSF" id="PIRSF010260">
    <property type="entry name" value="UCP010260"/>
    <property type="match status" value="1"/>
</dbReference>
<dbReference type="InterPro" id="IPR018960">
    <property type="entry name" value="DUF1990"/>
</dbReference>
<evidence type="ECO:0000313" key="3">
    <source>
        <dbReference type="Proteomes" id="UP000321181"/>
    </source>
</evidence>
<dbReference type="Pfam" id="PF09348">
    <property type="entry name" value="DUF1990"/>
    <property type="match status" value="1"/>
</dbReference>
<organism evidence="2 3">
    <name type="scientific">Cellulomonas aerilata</name>
    <dbReference type="NCBI Taxonomy" id="515326"/>
    <lineage>
        <taxon>Bacteria</taxon>
        <taxon>Bacillati</taxon>
        <taxon>Actinomycetota</taxon>
        <taxon>Actinomycetes</taxon>
        <taxon>Micrococcales</taxon>
        <taxon>Cellulomonadaceae</taxon>
        <taxon>Cellulomonas</taxon>
    </lineage>
</organism>
<feature type="domain" description="DUF1990" evidence="1">
    <location>
        <begin position="27"/>
        <end position="181"/>
    </location>
</feature>
<keyword evidence="3" id="KW-1185">Reference proteome</keyword>
<sequence length="195" mass="21499">MDHQHRDVRRAERGIARSRRLADLPLTYTWVGASMSDAVPGPARVTRARRIGQGEPAFRAASELLLTWGMHRDAGLAVRASDERVRLGSVVVLDLGRRPFRLRAPCRVVAVIDEPRRQGFAYGTLPGHPESGEELFLVTLTDDGLQVLVQASSRPATWWARAGAPVTRAVQALLLDRYVRALARAARAADRLPPT</sequence>
<name>A0A512D9X5_9CELL</name>
<accession>A0A512D9X5</accession>
<dbReference type="AlphaFoldDB" id="A0A512D9X5"/>
<dbReference type="EMBL" id="BJYY01000006">
    <property type="protein sequence ID" value="GEO33266.1"/>
    <property type="molecule type" value="Genomic_DNA"/>
</dbReference>
<comment type="caution">
    <text evidence="2">The sequence shown here is derived from an EMBL/GenBank/DDBJ whole genome shotgun (WGS) entry which is preliminary data.</text>
</comment>
<dbReference type="PANTHER" id="PTHR34202">
    <property type="entry name" value="UPF0548 PROTEIN"/>
    <property type="match status" value="1"/>
</dbReference>
<protein>
    <submittedName>
        <fullName evidence="2">DUF1990 domain-containing protein</fullName>
    </submittedName>
</protein>
<dbReference type="RefSeq" id="WP_246131016.1">
    <property type="nucleotide sequence ID" value="NZ_BAAARM010000002.1"/>
</dbReference>
<dbReference type="PANTHER" id="PTHR34202:SF1">
    <property type="entry name" value="UPF0548 PROTEIN"/>
    <property type="match status" value="1"/>
</dbReference>
<reference evidence="2 3" key="1">
    <citation type="submission" date="2019-07" db="EMBL/GenBank/DDBJ databases">
        <title>Whole genome shotgun sequence of Cellulomonas aerilata NBRC 106308.</title>
        <authorList>
            <person name="Hosoyama A."/>
            <person name="Uohara A."/>
            <person name="Ohji S."/>
            <person name="Ichikawa N."/>
        </authorList>
    </citation>
    <scope>NUCLEOTIDE SEQUENCE [LARGE SCALE GENOMIC DNA]</scope>
    <source>
        <strain evidence="2 3">NBRC 106308</strain>
    </source>
</reference>
<dbReference type="InterPro" id="IPR014457">
    <property type="entry name" value="UCP010260"/>
</dbReference>
<evidence type="ECO:0000259" key="1">
    <source>
        <dbReference type="Pfam" id="PF09348"/>
    </source>
</evidence>